<keyword evidence="1" id="KW-0812">Transmembrane</keyword>
<organism evidence="2 3">
    <name type="scientific">Gymnopilus junonius</name>
    <name type="common">Spectacular rustgill mushroom</name>
    <name type="synonym">Gymnopilus spectabilis subsp. junonius</name>
    <dbReference type="NCBI Taxonomy" id="109634"/>
    <lineage>
        <taxon>Eukaryota</taxon>
        <taxon>Fungi</taxon>
        <taxon>Dikarya</taxon>
        <taxon>Basidiomycota</taxon>
        <taxon>Agaricomycotina</taxon>
        <taxon>Agaricomycetes</taxon>
        <taxon>Agaricomycetidae</taxon>
        <taxon>Agaricales</taxon>
        <taxon>Agaricineae</taxon>
        <taxon>Hymenogastraceae</taxon>
        <taxon>Gymnopilus</taxon>
    </lineage>
</organism>
<accession>A0A9P5NDV3</accession>
<evidence type="ECO:0000256" key="1">
    <source>
        <dbReference type="SAM" id="Phobius"/>
    </source>
</evidence>
<dbReference type="Proteomes" id="UP000724874">
    <property type="component" value="Unassembled WGS sequence"/>
</dbReference>
<dbReference type="AlphaFoldDB" id="A0A9P5NDV3"/>
<dbReference type="OrthoDB" id="3070390at2759"/>
<evidence type="ECO:0000313" key="2">
    <source>
        <dbReference type="EMBL" id="KAF8884429.1"/>
    </source>
</evidence>
<proteinExistence type="predicted"/>
<feature type="transmembrane region" description="Helical" evidence="1">
    <location>
        <begin position="74"/>
        <end position="93"/>
    </location>
</feature>
<comment type="caution">
    <text evidence="2">The sequence shown here is derived from an EMBL/GenBank/DDBJ whole genome shotgun (WGS) entry which is preliminary data.</text>
</comment>
<protein>
    <submittedName>
        <fullName evidence="2">Uncharacterized protein</fullName>
    </submittedName>
</protein>
<dbReference type="EMBL" id="JADNYJ010000108">
    <property type="protein sequence ID" value="KAF8884429.1"/>
    <property type="molecule type" value="Genomic_DNA"/>
</dbReference>
<reference evidence="2" key="1">
    <citation type="submission" date="2020-11" db="EMBL/GenBank/DDBJ databases">
        <authorList>
            <consortium name="DOE Joint Genome Institute"/>
            <person name="Ahrendt S."/>
            <person name="Riley R."/>
            <person name="Andreopoulos W."/>
            <person name="LaButti K."/>
            <person name="Pangilinan J."/>
            <person name="Ruiz-duenas F.J."/>
            <person name="Barrasa J.M."/>
            <person name="Sanchez-Garcia M."/>
            <person name="Camarero S."/>
            <person name="Miyauchi S."/>
            <person name="Serrano A."/>
            <person name="Linde D."/>
            <person name="Babiker R."/>
            <person name="Drula E."/>
            <person name="Ayuso-Fernandez I."/>
            <person name="Pacheco R."/>
            <person name="Padilla G."/>
            <person name="Ferreira P."/>
            <person name="Barriuso J."/>
            <person name="Kellner H."/>
            <person name="Castanera R."/>
            <person name="Alfaro M."/>
            <person name="Ramirez L."/>
            <person name="Pisabarro A.G."/>
            <person name="Kuo A."/>
            <person name="Tritt A."/>
            <person name="Lipzen A."/>
            <person name="He G."/>
            <person name="Yan M."/>
            <person name="Ng V."/>
            <person name="Cullen D."/>
            <person name="Martin F."/>
            <person name="Rosso M.-N."/>
            <person name="Henrissat B."/>
            <person name="Hibbett D."/>
            <person name="Martinez A.T."/>
            <person name="Grigoriev I.V."/>
        </authorList>
    </citation>
    <scope>NUCLEOTIDE SEQUENCE</scope>
    <source>
        <strain evidence="2">AH 44721</strain>
    </source>
</reference>
<sequence length="95" mass="11263">MSAADSLEVKVYIRYQGLKATQYFTKFTWESMVEVREDLTALKLPQPKKENVNLLSHGCVECVWQNVPYNQVRWCFWCLVTKIVTLILVHMYYLL</sequence>
<evidence type="ECO:0000313" key="3">
    <source>
        <dbReference type="Proteomes" id="UP000724874"/>
    </source>
</evidence>
<keyword evidence="1" id="KW-0472">Membrane</keyword>
<gene>
    <name evidence="2" type="ORF">CPB84DRAFT_1789191</name>
</gene>
<keyword evidence="3" id="KW-1185">Reference proteome</keyword>
<keyword evidence="1" id="KW-1133">Transmembrane helix</keyword>
<name>A0A9P5NDV3_GYMJU</name>